<gene>
    <name evidence="1" type="ORF">AGLY_001504</name>
</gene>
<name>A0A6G0U5D1_APHGL</name>
<organism evidence="1 2">
    <name type="scientific">Aphis glycines</name>
    <name type="common">Soybean aphid</name>
    <dbReference type="NCBI Taxonomy" id="307491"/>
    <lineage>
        <taxon>Eukaryota</taxon>
        <taxon>Metazoa</taxon>
        <taxon>Ecdysozoa</taxon>
        <taxon>Arthropoda</taxon>
        <taxon>Hexapoda</taxon>
        <taxon>Insecta</taxon>
        <taxon>Pterygota</taxon>
        <taxon>Neoptera</taxon>
        <taxon>Paraneoptera</taxon>
        <taxon>Hemiptera</taxon>
        <taxon>Sternorrhyncha</taxon>
        <taxon>Aphidomorpha</taxon>
        <taxon>Aphidoidea</taxon>
        <taxon>Aphididae</taxon>
        <taxon>Aphidini</taxon>
        <taxon>Aphis</taxon>
        <taxon>Aphis</taxon>
    </lineage>
</organism>
<keyword evidence="2" id="KW-1185">Reference proteome</keyword>
<reference evidence="1 2" key="1">
    <citation type="submission" date="2019-08" db="EMBL/GenBank/DDBJ databases">
        <title>The genome of the soybean aphid Biotype 1, its phylome, world population structure and adaptation to the North American continent.</title>
        <authorList>
            <person name="Giordano R."/>
            <person name="Donthu R.K."/>
            <person name="Hernandez A.G."/>
            <person name="Wright C.L."/>
            <person name="Zimin A.V."/>
        </authorList>
    </citation>
    <scope>NUCLEOTIDE SEQUENCE [LARGE SCALE GENOMIC DNA]</scope>
    <source>
        <tissue evidence="1">Whole aphids</tissue>
    </source>
</reference>
<dbReference type="EMBL" id="VYZN01000002">
    <property type="protein sequence ID" value="KAE9544325.1"/>
    <property type="molecule type" value="Genomic_DNA"/>
</dbReference>
<accession>A0A6G0U5D1</accession>
<dbReference type="OrthoDB" id="6601344at2759"/>
<proteinExistence type="predicted"/>
<evidence type="ECO:0000313" key="1">
    <source>
        <dbReference type="EMBL" id="KAE9544325.1"/>
    </source>
</evidence>
<protein>
    <recommendedName>
        <fullName evidence="3">DUF4371 domain-containing protein</fullName>
    </recommendedName>
</protein>
<evidence type="ECO:0008006" key="3">
    <source>
        <dbReference type="Google" id="ProtNLM"/>
    </source>
</evidence>
<sequence>MNVCERFLGFINIPKQQNADTVVTALQQFINTLNLSQIPIIGLSYDGVAVLSGSECGVQIKLRQNHLPASAAIYIHSMTHELNLVIVNICKRVKGNRNVFNGLQAVYVYFSYPTTNTKLIEMQKKLNLKKKQKLNNCAKLAQWICQLKSYDAVLNNFKAIECVLTEEIEVEESKNMTQTIGADDNLIGIKDVKSYWKKNTFFSIVDAIIINMEKRFSAENFQIATSIDNLIKLDFEGSSFLIDHYKDVLEITTESIKL</sequence>
<comment type="caution">
    <text evidence="1">The sequence shown here is derived from an EMBL/GenBank/DDBJ whole genome shotgun (WGS) entry which is preliminary data.</text>
</comment>
<evidence type="ECO:0000313" key="2">
    <source>
        <dbReference type="Proteomes" id="UP000475862"/>
    </source>
</evidence>
<dbReference type="Proteomes" id="UP000475862">
    <property type="component" value="Unassembled WGS sequence"/>
</dbReference>
<dbReference type="AlphaFoldDB" id="A0A6G0U5D1"/>